<reference evidence="3" key="1">
    <citation type="journal article" date="2019" name="Int. J. Syst. Evol. Microbiol.">
        <title>The Global Catalogue of Microorganisms (GCM) 10K type strain sequencing project: providing services to taxonomists for standard genome sequencing and annotation.</title>
        <authorList>
            <consortium name="The Broad Institute Genomics Platform"/>
            <consortium name="The Broad Institute Genome Sequencing Center for Infectious Disease"/>
            <person name="Wu L."/>
            <person name="Ma J."/>
        </authorList>
    </citation>
    <scope>NUCLEOTIDE SEQUENCE [LARGE SCALE GENOMIC DNA]</scope>
    <source>
        <strain evidence="3">CGMCC 1.16455</strain>
    </source>
</reference>
<dbReference type="Proteomes" id="UP001595937">
    <property type="component" value="Unassembled WGS sequence"/>
</dbReference>
<name>A0ABW0FKX6_9MICO</name>
<accession>A0ABW0FKX6</accession>
<sequence>MIAALAGCNPASTGGTETLSVACSQTEDFCEGMVSAFTEATGVPATYLGLGSGEVIARLQSNQGSGPEFDVWAGGQSEKHLVAEELGFIEPYASPEAEDLDSEYVDSEGAWAGFYTDSLAFCVNTTGLADSGLETPSSWDDLTDPSYKDTVLLPNPHSVGTGYMAIWTQMVLNDGDENATMSYFKDLDENILQYSESAANATLMVGRGEADVAIALDSDCATAKQSGMSDLETIYPDEGTGFEVGAVSVLSGTENTALAQQFYDWVLTTDAQDLYPDFNSNAAPVNPGAKLGEGVPDQSQVNQVEWDAAEAADAEEGLLSRYTDDVQS</sequence>
<evidence type="ECO:0000313" key="2">
    <source>
        <dbReference type="EMBL" id="MFC5298505.1"/>
    </source>
</evidence>
<dbReference type="PANTHER" id="PTHR30006:SF2">
    <property type="entry name" value="ABC TRANSPORTER SUBSTRATE-BINDING PROTEIN"/>
    <property type="match status" value="1"/>
</dbReference>
<dbReference type="GeneID" id="303296627"/>
<keyword evidence="3" id="KW-1185">Reference proteome</keyword>
<dbReference type="Gene3D" id="3.40.190.10">
    <property type="entry name" value="Periplasmic binding protein-like II"/>
    <property type="match status" value="2"/>
</dbReference>
<dbReference type="Pfam" id="PF13343">
    <property type="entry name" value="SBP_bac_6"/>
    <property type="match status" value="1"/>
</dbReference>
<proteinExistence type="predicted"/>
<comment type="caution">
    <text evidence="2">The sequence shown here is derived from an EMBL/GenBank/DDBJ whole genome shotgun (WGS) entry which is preliminary data.</text>
</comment>
<dbReference type="PIRSF" id="PIRSF002825">
    <property type="entry name" value="CfbpA"/>
    <property type="match status" value="1"/>
</dbReference>
<dbReference type="SUPFAM" id="SSF53850">
    <property type="entry name" value="Periplasmic binding protein-like II"/>
    <property type="match status" value="1"/>
</dbReference>
<dbReference type="PANTHER" id="PTHR30006">
    <property type="entry name" value="THIAMINE-BINDING PERIPLASMIC PROTEIN-RELATED"/>
    <property type="match status" value="1"/>
</dbReference>
<keyword evidence="1" id="KW-0732">Signal</keyword>
<evidence type="ECO:0000313" key="3">
    <source>
        <dbReference type="Proteomes" id="UP001595937"/>
    </source>
</evidence>
<evidence type="ECO:0000256" key="1">
    <source>
        <dbReference type="ARBA" id="ARBA00022729"/>
    </source>
</evidence>
<dbReference type="EMBL" id="JBHSLN010000071">
    <property type="protein sequence ID" value="MFC5298505.1"/>
    <property type="molecule type" value="Genomic_DNA"/>
</dbReference>
<protein>
    <submittedName>
        <fullName evidence="2">Extracellular solute-binding protein</fullName>
    </submittedName>
</protein>
<organism evidence="2 3">
    <name type="scientific">Brachybacterium tyrofermentans</name>
    <dbReference type="NCBI Taxonomy" id="47848"/>
    <lineage>
        <taxon>Bacteria</taxon>
        <taxon>Bacillati</taxon>
        <taxon>Actinomycetota</taxon>
        <taxon>Actinomycetes</taxon>
        <taxon>Micrococcales</taxon>
        <taxon>Dermabacteraceae</taxon>
        <taxon>Brachybacterium</taxon>
    </lineage>
</organism>
<dbReference type="InterPro" id="IPR026045">
    <property type="entry name" value="Ferric-bd"/>
</dbReference>
<dbReference type="RefSeq" id="WP_343923070.1">
    <property type="nucleotide sequence ID" value="NZ_BAAAIR010000028.1"/>
</dbReference>
<gene>
    <name evidence="2" type="ORF">ACFPK8_13385</name>
</gene>